<organism evidence="1">
    <name type="scientific">Aegilops tauschii</name>
    <name type="common">Tausch's goatgrass</name>
    <name type="synonym">Aegilops squarrosa</name>
    <dbReference type="NCBI Taxonomy" id="37682"/>
    <lineage>
        <taxon>Eukaryota</taxon>
        <taxon>Viridiplantae</taxon>
        <taxon>Streptophyta</taxon>
        <taxon>Embryophyta</taxon>
        <taxon>Tracheophyta</taxon>
        <taxon>Spermatophyta</taxon>
        <taxon>Magnoliopsida</taxon>
        <taxon>Liliopsida</taxon>
        <taxon>Poales</taxon>
        <taxon>Poaceae</taxon>
        <taxon>BOP clade</taxon>
        <taxon>Pooideae</taxon>
        <taxon>Triticodae</taxon>
        <taxon>Triticeae</taxon>
        <taxon>Triticinae</taxon>
        <taxon>Aegilops</taxon>
    </lineage>
</organism>
<dbReference type="GO" id="GO:0003676">
    <property type="term" value="F:nucleic acid binding"/>
    <property type="evidence" value="ECO:0007669"/>
    <property type="project" value="InterPro"/>
</dbReference>
<dbReference type="Pfam" id="PF13456">
    <property type="entry name" value="RVT_3"/>
    <property type="match status" value="1"/>
</dbReference>
<reference evidence="1" key="1">
    <citation type="submission" date="2015-06" db="UniProtKB">
        <authorList>
            <consortium name="EnsemblPlants"/>
        </authorList>
    </citation>
    <scope>IDENTIFICATION</scope>
</reference>
<proteinExistence type="predicted"/>
<dbReference type="GO" id="GO:0004523">
    <property type="term" value="F:RNA-DNA hybrid ribonuclease activity"/>
    <property type="evidence" value="ECO:0007669"/>
    <property type="project" value="InterPro"/>
</dbReference>
<protein>
    <submittedName>
        <fullName evidence="1">Uncharacterized protein</fullName>
    </submittedName>
</protein>
<evidence type="ECO:0000313" key="1">
    <source>
        <dbReference type="EnsemblPlants" id="EMT04191"/>
    </source>
</evidence>
<name>M8AI92_AEGTA</name>
<accession>M8AI92</accession>
<sequence length="132" mass="14195">MAAAAGGKEMMRAPHILIKHKGSRRAEKTQPGSRSHLVFFNVGTDGRYNQCALTKDNGKGLMAETSQTYIGMVVRNHLGSVVLSAGRQISNVEGAEEAKVEALKFGVQVLADAIQGEVISSQSWKTGHNLNF</sequence>
<dbReference type="InterPro" id="IPR002156">
    <property type="entry name" value="RNaseH_domain"/>
</dbReference>
<dbReference type="EnsemblPlants" id="EMT04191">
    <property type="protein sequence ID" value="EMT04191"/>
    <property type="gene ID" value="F775_09071"/>
</dbReference>
<dbReference type="AlphaFoldDB" id="M8AI92"/>